<dbReference type="EMBL" id="MU004181">
    <property type="protein sequence ID" value="KAF2503295.1"/>
    <property type="molecule type" value="Genomic_DNA"/>
</dbReference>
<sequence>MRAAEPCPRRPRLAHGVVDGQNGAFAELETVLLLRIYLTVPPASPVPPELPRRPLRSAVLHHLLPESPPSHLLLPASAAKCCQCCKRTSLPPAGPEPRFVSPCVAHPSACPPSAWYSAFRFVRNSTFSCMHARCRQRAPSSPGTRPLGANARLATPIARHLNTDSQIARSTARNLALSLLPT</sequence>
<reference evidence="1" key="1">
    <citation type="journal article" date="2020" name="Stud. Mycol.">
        <title>101 Dothideomycetes genomes: a test case for predicting lifestyles and emergence of pathogens.</title>
        <authorList>
            <person name="Haridas S."/>
            <person name="Albert R."/>
            <person name="Binder M."/>
            <person name="Bloem J."/>
            <person name="Labutti K."/>
            <person name="Salamov A."/>
            <person name="Andreopoulos B."/>
            <person name="Baker S."/>
            <person name="Barry K."/>
            <person name="Bills G."/>
            <person name="Bluhm B."/>
            <person name="Cannon C."/>
            <person name="Castanera R."/>
            <person name="Culley D."/>
            <person name="Daum C."/>
            <person name="Ezra D."/>
            <person name="Gonzalez J."/>
            <person name="Henrissat B."/>
            <person name="Kuo A."/>
            <person name="Liang C."/>
            <person name="Lipzen A."/>
            <person name="Lutzoni F."/>
            <person name="Magnuson J."/>
            <person name="Mondo S."/>
            <person name="Nolan M."/>
            <person name="Ohm R."/>
            <person name="Pangilinan J."/>
            <person name="Park H.-J."/>
            <person name="Ramirez L."/>
            <person name="Alfaro M."/>
            <person name="Sun H."/>
            <person name="Tritt A."/>
            <person name="Yoshinaga Y."/>
            <person name="Zwiers L.-H."/>
            <person name="Turgeon B."/>
            <person name="Goodwin S."/>
            <person name="Spatafora J."/>
            <person name="Crous P."/>
            <person name="Grigoriev I."/>
        </authorList>
    </citation>
    <scope>NUCLEOTIDE SEQUENCE</scope>
    <source>
        <strain evidence="1">CBS 269.34</strain>
    </source>
</reference>
<keyword evidence="2" id="KW-1185">Reference proteome</keyword>
<gene>
    <name evidence="1" type="ORF">BU16DRAFT_35619</name>
</gene>
<evidence type="ECO:0000313" key="1">
    <source>
        <dbReference type="EMBL" id="KAF2503295.1"/>
    </source>
</evidence>
<protein>
    <submittedName>
        <fullName evidence="1">Uncharacterized protein</fullName>
    </submittedName>
</protein>
<name>A0A6A6REY5_9PEZI</name>
<organism evidence="1 2">
    <name type="scientific">Lophium mytilinum</name>
    <dbReference type="NCBI Taxonomy" id="390894"/>
    <lineage>
        <taxon>Eukaryota</taxon>
        <taxon>Fungi</taxon>
        <taxon>Dikarya</taxon>
        <taxon>Ascomycota</taxon>
        <taxon>Pezizomycotina</taxon>
        <taxon>Dothideomycetes</taxon>
        <taxon>Pleosporomycetidae</taxon>
        <taxon>Mytilinidiales</taxon>
        <taxon>Mytilinidiaceae</taxon>
        <taxon>Lophium</taxon>
    </lineage>
</organism>
<proteinExistence type="predicted"/>
<dbReference type="Proteomes" id="UP000799750">
    <property type="component" value="Unassembled WGS sequence"/>
</dbReference>
<accession>A0A6A6REY5</accession>
<evidence type="ECO:0000313" key="2">
    <source>
        <dbReference type="Proteomes" id="UP000799750"/>
    </source>
</evidence>
<dbReference type="AlphaFoldDB" id="A0A6A6REY5"/>